<dbReference type="EMBL" id="JACBAZ010000006">
    <property type="protein sequence ID" value="NWK56770.1"/>
    <property type="molecule type" value="Genomic_DNA"/>
</dbReference>
<name>A0A851GPM0_9BACT</name>
<protein>
    <submittedName>
        <fullName evidence="2">DUF5069 domain-containing protein</fullName>
    </submittedName>
</protein>
<evidence type="ECO:0000313" key="2">
    <source>
        <dbReference type="EMBL" id="NWK56770.1"/>
    </source>
</evidence>
<gene>
    <name evidence="2" type="ORF">HW115_14200</name>
</gene>
<dbReference type="InterPro" id="IPR031849">
    <property type="entry name" value="DUF5069"/>
</dbReference>
<proteinExistence type="predicted"/>
<accession>A0A851GPM0</accession>
<evidence type="ECO:0000313" key="3">
    <source>
        <dbReference type="Proteomes" id="UP000557872"/>
    </source>
</evidence>
<reference evidence="2 3" key="1">
    <citation type="submission" date="2020-07" db="EMBL/GenBank/DDBJ databases">
        <title>Roseicoccus Jingziensis gen. nov., sp. nov., isolated from coastal seawater.</title>
        <authorList>
            <person name="Feng X."/>
        </authorList>
    </citation>
    <scope>NUCLEOTIDE SEQUENCE [LARGE SCALE GENOMIC DNA]</scope>
    <source>
        <strain evidence="2 3">N1E253</strain>
    </source>
</reference>
<comment type="caution">
    <text evidence="2">The sequence shown here is derived from an EMBL/GenBank/DDBJ whole genome shotgun (WGS) entry which is preliminary data.</text>
</comment>
<dbReference type="RefSeq" id="WP_178933571.1">
    <property type="nucleotide sequence ID" value="NZ_JACBAZ010000006.1"/>
</dbReference>
<dbReference type="AlphaFoldDB" id="A0A851GPM0"/>
<dbReference type="Pfam" id="PF16798">
    <property type="entry name" value="DUF5069"/>
    <property type="match status" value="1"/>
</dbReference>
<evidence type="ECO:0000259" key="1">
    <source>
        <dbReference type="Pfam" id="PF16798"/>
    </source>
</evidence>
<sequence>MNDYLPPASPREEIEGMVYFIRMCSKIRLQASGELHPDFHPNLGRAMDLWTCQLLQVEYETLKQLVVDGASDRDVLQWCWETGKRPSEHELEWWNSYMRNRGFRDDLSDKLQFRKEEAGWLDRDEIQSFFDYLDADDGRL</sequence>
<dbReference type="Proteomes" id="UP000557872">
    <property type="component" value="Unassembled WGS sequence"/>
</dbReference>
<feature type="domain" description="DUF5069" evidence="1">
    <location>
        <begin position="6"/>
        <end position="139"/>
    </location>
</feature>
<organism evidence="2 3">
    <name type="scientific">Oceaniferula marina</name>
    <dbReference type="NCBI Taxonomy" id="2748318"/>
    <lineage>
        <taxon>Bacteria</taxon>
        <taxon>Pseudomonadati</taxon>
        <taxon>Verrucomicrobiota</taxon>
        <taxon>Verrucomicrobiia</taxon>
        <taxon>Verrucomicrobiales</taxon>
        <taxon>Verrucomicrobiaceae</taxon>
        <taxon>Oceaniferula</taxon>
    </lineage>
</organism>
<keyword evidence="3" id="KW-1185">Reference proteome</keyword>